<dbReference type="PANTHER" id="PTHR37315">
    <property type="entry name" value="UPF0311 PROTEIN BLR7842"/>
    <property type="match status" value="1"/>
</dbReference>
<evidence type="ECO:0000313" key="2">
    <source>
        <dbReference type="EMBL" id="KAK3314521.1"/>
    </source>
</evidence>
<reference evidence="2" key="1">
    <citation type="journal article" date="2023" name="Mol. Phylogenet. Evol.">
        <title>Genome-scale phylogeny and comparative genomics of the fungal order Sordariales.</title>
        <authorList>
            <person name="Hensen N."/>
            <person name="Bonometti L."/>
            <person name="Westerberg I."/>
            <person name="Brannstrom I.O."/>
            <person name="Guillou S."/>
            <person name="Cros-Aarteil S."/>
            <person name="Calhoun S."/>
            <person name="Haridas S."/>
            <person name="Kuo A."/>
            <person name="Mondo S."/>
            <person name="Pangilinan J."/>
            <person name="Riley R."/>
            <person name="LaButti K."/>
            <person name="Andreopoulos B."/>
            <person name="Lipzen A."/>
            <person name="Chen C."/>
            <person name="Yan M."/>
            <person name="Daum C."/>
            <person name="Ng V."/>
            <person name="Clum A."/>
            <person name="Steindorff A."/>
            <person name="Ohm R.A."/>
            <person name="Martin F."/>
            <person name="Silar P."/>
            <person name="Natvig D.O."/>
            <person name="Lalanne C."/>
            <person name="Gautier V."/>
            <person name="Ament-Velasquez S.L."/>
            <person name="Kruys A."/>
            <person name="Hutchinson M.I."/>
            <person name="Powell A.J."/>
            <person name="Barry K."/>
            <person name="Miller A.N."/>
            <person name="Grigoriev I.V."/>
            <person name="Debuchy R."/>
            <person name="Gladieux P."/>
            <person name="Hiltunen Thoren M."/>
            <person name="Johannesson H."/>
        </authorList>
    </citation>
    <scope>NUCLEOTIDE SEQUENCE</scope>
    <source>
        <strain evidence="2">CBS 118394</strain>
    </source>
</reference>
<keyword evidence="3" id="KW-1185">Reference proteome</keyword>
<evidence type="ECO:0000256" key="1">
    <source>
        <dbReference type="SAM" id="SignalP"/>
    </source>
</evidence>
<proteinExistence type="predicted"/>
<sequence>MKLTSIFTILTAAVLSTAAGPPAKTPKIPGISYLYTVNITAGETYPVGNGPHGLRLVVPITGGTFAGPKLRGTVMPVGGEWGTLDTGHANGSFYPDVRQTFKTDDGAYIQIFESGASQTDGSAHVSLKFDTGSEKYYWLNRAVGFGILNRLTDTSLTIDAFIVNPPA</sequence>
<dbReference type="AlphaFoldDB" id="A0AAE0M0A9"/>
<protein>
    <submittedName>
        <fullName evidence="2">Uncharacterized protein</fullName>
    </submittedName>
</protein>
<gene>
    <name evidence="2" type="ORF">B0H66DRAFT_563096</name>
</gene>
<name>A0AAE0M0A9_9PEZI</name>
<evidence type="ECO:0000313" key="3">
    <source>
        <dbReference type="Proteomes" id="UP001283341"/>
    </source>
</evidence>
<keyword evidence="1" id="KW-0732">Signal</keyword>
<reference evidence="2" key="2">
    <citation type="submission" date="2023-06" db="EMBL/GenBank/DDBJ databases">
        <authorList>
            <consortium name="Lawrence Berkeley National Laboratory"/>
            <person name="Haridas S."/>
            <person name="Hensen N."/>
            <person name="Bonometti L."/>
            <person name="Westerberg I."/>
            <person name="Brannstrom I.O."/>
            <person name="Guillou S."/>
            <person name="Cros-Aarteil S."/>
            <person name="Calhoun S."/>
            <person name="Kuo A."/>
            <person name="Mondo S."/>
            <person name="Pangilinan J."/>
            <person name="Riley R."/>
            <person name="Labutti K."/>
            <person name="Andreopoulos B."/>
            <person name="Lipzen A."/>
            <person name="Chen C."/>
            <person name="Yanf M."/>
            <person name="Daum C."/>
            <person name="Ng V."/>
            <person name="Clum A."/>
            <person name="Steindorff A."/>
            <person name="Ohm R."/>
            <person name="Martin F."/>
            <person name="Silar P."/>
            <person name="Natvig D."/>
            <person name="Lalanne C."/>
            <person name="Gautier V."/>
            <person name="Ament-Velasquez S.L."/>
            <person name="Kruys A."/>
            <person name="Hutchinson M.I."/>
            <person name="Powell A.J."/>
            <person name="Barry K."/>
            <person name="Miller A.N."/>
            <person name="Grigoriev I.V."/>
            <person name="Debuchy R."/>
            <person name="Gladieux P."/>
            <person name="Thoren M.H."/>
            <person name="Johannesson H."/>
        </authorList>
    </citation>
    <scope>NUCLEOTIDE SEQUENCE</scope>
    <source>
        <strain evidence="2">CBS 118394</strain>
    </source>
</reference>
<dbReference type="Pfam" id="PF11578">
    <property type="entry name" value="DUF3237"/>
    <property type="match status" value="1"/>
</dbReference>
<dbReference type="InterPro" id="IPR020915">
    <property type="entry name" value="UPF0311"/>
</dbReference>
<feature type="chain" id="PRO_5042060269" evidence="1">
    <location>
        <begin position="20"/>
        <end position="167"/>
    </location>
</feature>
<dbReference type="EMBL" id="JAUEDM010000006">
    <property type="protein sequence ID" value="KAK3314521.1"/>
    <property type="molecule type" value="Genomic_DNA"/>
</dbReference>
<dbReference type="PANTHER" id="PTHR37315:SF1">
    <property type="entry name" value="UPF0311 PROTEIN BLR7842"/>
    <property type="match status" value="1"/>
</dbReference>
<accession>A0AAE0M0A9</accession>
<comment type="caution">
    <text evidence="2">The sequence shown here is derived from an EMBL/GenBank/DDBJ whole genome shotgun (WGS) entry which is preliminary data.</text>
</comment>
<dbReference type="Gene3D" id="2.40.160.20">
    <property type="match status" value="1"/>
</dbReference>
<organism evidence="2 3">
    <name type="scientific">Apodospora peruviana</name>
    <dbReference type="NCBI Taxonomy" id="516989"/>
    <lineage>
        <taxon>Eukaryota</taxon>
        <taxon>Fungi</taxon>
        <taxon>Dikarya</taxon>
        <taxon>Ascomycota</taxon>
        <taxon>Pezizomycotina</taxon>
        <taxon>Sordariomycetes</taxon>
        <taxon>Sordariomycetidae</taxon>
        <taxon>Sordariales</taxon>
        <taxon>Lasiosphaeriaceae</taxon>
        <taxon>Apodospora</taxon>
    </lineage>
</organism>
<feature type="signal peptide" evidence="1">
    <location>
        <begin position="1"/>
        <end position="19"/>
    </location>
</feature>
<dbReference type="Proteomes" id="UP001283341">
    <property type="component" value="Unassembled WGS sequence"/>
</dbReference>